<proteinExistence type="inferred from homology"/>
<evidence type="ECO:0000256" key="1">
    <source>
        <dbReference type="ARBA" id="ARBA00001974"/>
    </source>
</evidence>
<dbReference type="InterPro" id="IPR036250">
    <property type="entry name" value="AcylCo_DH-like_C"/>
</dbReference>
<evidence type="ECO:0000256" key="2">
    <source>
        <dbReference type="ARBA" id="ARBA00009347"/>
    </source>
</evidence>
<keyword evidence="5" id="KW-0560">Oxidoreductase</keyword>
<keyword evidence="3" id="KW-0285">Flavoprotein</keyword>
<protein>
    <submittedName>
        <fullName evidence="8">Acyl-CoA dehydrogenase</fullName>
    </submittedName>
</protein>
<reference evidence="8" key="1">
    <citation type="submission" date="2022-06" db="EMBL/GenBank/DDBJ databases">
        <authorList>
            <person name="Lu C.-H."/>
        </authorList>
    </citation>
    <scope>NUCLEOTIDE SEQUENCE</scope>
    <source>
        <strain evidence="8">21MJYT02-11</strain>
    </source>
</reference>
<evidence type="ECO:0000256" key="3">
    <source>
        <dbReference type="ARBA" id="ARBA00022630"/>
    </source>
</evidence>
<reference evidence="8" key="2">
    <citation type="journal article" date="2023" name="Front. Microbiol.">
        <title>Ralstonia chuxiongensis sp. nov., Ralstonia mojiangensis sp. nov., and Ralstonia soli sp. nov., isolated from tobacco fields, are three novel species in the family Burkholderiaceae.</title>
        <authorList>
            <person name="Lu C.H."/>
            <person name="Zhang Y.Y."/>
            <person name="Jiang N."/>
            <person name="Chen W."/>
            <person name="Shao X."/>
            <person name="Zhao Z.M."/>
            <person name="Lu W.L."/>
            <person name="Hu X."/>
            <person name="Xi Y.X."/>
            <person name="Zou S.Y."/>
            <person name="Wei Q.J."/>
            <person name="Lin Z.L."/>
            <person name="Gong L."/>
            <person name="Gai X.T."/>
            <person name="Zhang L.Q."/>
            <person name="Li J.Y."/>
            <person name="Jin Y."/>
            <person name="Xia Z.Y."/>
        </authorList>
    </citation>
    <scope>NUCLEOTIDE SEQUENCE</scope>
    <source>
        <strain evidence="8">21MJYT02-11</strain>
    </source>
</reference>
<evidence type="ECO:0000259" key="7">
    <source>
        <dbReference type="Pfam" id="PF02771"/>
    </source>
</evidence>
<dbReference type="SUPFAM" id="SSF47203">
    <property type="entry name" value="Acyl-CoA dehydrogenase C-terminal domain-like"/>
    <property type="match status" value="1"/>
</dbReference>
<keyword evidence="9" id="KW-1185">Reference proteome</keyword>
<dbReference type="EMBL" id="JAMXHT010000002">
    <property type="protein sequence ID" value="MCO5397349.1"/>
    <property type="molecule type" value="Genomic_DNA"/>
</dbReference>
<dbReference type="InterPro" id="IPR009100">
    <property type="entry name" value="AcylCoA_DH/oxidase_NM_dom_sf"/>
</dbReference>
<dbReference type="PANTHER" id="PTHR43884">
    <property type="entry name" value="ACYL-COA DEHYDROGENASE"/>
    <property type="match status" value="1"/>
</dbReference>
<evidence type="ECO:0000259" key="6">
    <source>
        <dbReference type="Pfam" id="PF00441"/>
    </source>
</evidence>
<feature type="domain" description="Acyl-CoA dehydrogenase/oxidase N-terminal" evidence="7">
    <location>
        <begin position="6"/>
        <end position="110"/>
    </location>
</feature>
<comment type="cofactor">
    <cofactor evidence="1">
        <name>FAD</name>
        <dbReference type="ChEBI" id="CHEBI:57692"/>
    </cofactor>
</comment>
<evidence type="ECO:0000256" key="4">
    <source>
        <dbReference type="ARBA" id="ARBA00022827"/>
    </source>
</evidence>
<dbReference type="InterPro" id="IPR037069">
    <property type="entry name" value="AcylCoA_DH/ox_N_sf"/>
</dbReference>
<evidence type="ECO:0000256" key="5">
    <source>
        <dbReference type="ARBA" id="ARBA00023002"/>
    </source>
</evidence>
<comment type="similarity">
    <text evidence="2">Belongs to the acyl-CoA dehydrogenase family.</text>
</comment>
<dbReference type="Gene3D" id="1.10.540.10">
    <property type="entry name" value="Acyl-CoA dehydrogenase/oxidase, N-terminal domain"/>
    <property type="match status" value="1"/>
</dbReference>
<gene>
    <name evidence="8" type="ORF">NG900_03955</name>
</gene>
<feature type="domain" description="Acyl-CoA dehydrogenase/oxidase C-terminal" evidence="6">
    <location>
        <begin position="224"/>
        <end position="365"/>
    </location>
</feature>
<sequence length="393" mass="41648">MHFSLTEEQQLLESSALAFLAKEYDAQAPMAAPELWQHFADMGWLALPLPEADGGFAGGAVDTGVLMRAFGRHQVNAPYYGCVLLAARLLAELGTADQREPWLAAVMAGEQRIALAHDEPHRHTPWAPRQTCAVRDGDGWRLTGVKALAAGADGADALLVSARLPDTAAHAVFLVSPQSVGLSMHACRTADGGAAADVYLEGVRVSNDARLGTADDATPVLHRVLAEGLIALCWEACGAMQAALEQTVSYTTQREQFGQAIAKFQVVQHRLAEMAVCCEEALAATELAALRVNGGTADVLAAASMAKSKVGRAARYVAQESVQLHGAMGVSEETPVAGLFRRLTAFQQHGGATAWHSAELGRRLLESNAWRESQTLLPGHHHAPASSDSLVTA</sequence>
<dbReference type="Pfam" id="PF02771">
    <property type="entry name" value="Acyl-CoA_dh_N"/>
    <property type="match status" value="1"/>
</dbReference>
<dbReference type="InterPro" id="IPR013786">
    <property type="entry name" value="AcylCoA_DH/ox_N"/>
</dbReference>
<name>A0ABT1AG19_9RALS</name>
<evidence type="ECO:0000313" key="8">
    <source>
        <dbReference type="EMBL" id="MCO5397349.1"/>
    </source>
</evidence>
<dbReference type="PANTHER" id="PTHR43884:SF20">
    <property type="entry name" value="ACYL-COA DEHYDROGENASE FADE28"/>
    <property type="match status" value="1"/>
</dbReference>
<dbReference type="RefSeq" id="WP_252676967.1">
    <property type="nucleotide sequence ID" value="NZ_JAMXHT010000002.1"/>
</dbReference>
<evidence type="ECO:0000313" key="9">
    <source>
        <dbReference type="Proteomes" id="UP001162811"/>
    </source>
</evidence>
<organism evidence="8 9">
    <name type="scientific">Ralstonia soli</name>
    <dbReference type="NCBI Taxonomy" id="2953896"/>
    <lineage>
        <taxon>Bacteria</taxon>
        <taxon>Pseudomonadati</taxon>
        <taxon>Pseudomonadota</taxon>
        <taxon>Betaproteobacteria</taxon>
        <taxon>Burkholderiales</taxon>
        <taxon>Burkholderiaceae</taxon>
        <taxon>Ralstonia</taxon>
    </lineage>
</organism>
<dbReference type="CDD" id="cd00567">
    <property type="entry name" value="ACAD"/>
    <property type="match status" value="1"/>
</dbReference>
<accession>A0ABT1AG19</accession>
<dbReference type="Gene3D" id="1.20.140.10">
    <property type="entry name" value="Butyryl-CoA Dehydrogenase, subunit A, domain 3"/>
    <property type="match status" value="1"/>
</dbReference>
<dbReference type="Pfam" id="PF00441">
    <property type="entry name" value="Acyl-CoA_dh_1"/>
    <property type="match status" value="1"/>
</dbReference>
<dbReference type="SUPFAM" id="SSF56645">
    <property type="entry name" value="Acyl-CoA dehydrogenase NM domain-like"/>
    <property type="match status" value="1"/>
</dbReference>
<dbReference type="Proteomes" id="UP001162811">
    <property type="component" value="Unassembled WGS sequence"/>
</dbReference>
<keyword evidence="4" id="KW-0274">FAD</keyword>
<dbReference type="InterPro" id="IPR046373">
    <property type="entry name" value="Acyl-CoA_Oxase/DH_mid-dom_sf"/>
</dbReference>
<dbReference type="Gene3D" id="2.40.110.10">
    <property type="entry name" value="Butyryl-CoA Dehydrogenase, subunit A, domain 2"/>
    <property type="match status" value="1"/>
</dbReference>
<comment type="caution">
    <text evidence="8">The sequence shown here is derived from an EMBL/GenBank/DDBJ whole genome shotgun (WGS) entry which is preliminary data.</text>
</comment>
<dbReference type="InterPro" id="IPR009075">
    <property type="entry name" value="AcylCo_DH/oxidase_C"/>
</dbReference>